<comment type="caution">
    <text evidence="1">The sequence shown here is derived from an EMBL/GenBank/DDBJ whole genome shotgun (WGS) entry which is preliminary data.</text>
</comment>
<reference evidence="1 2" key="1">
    <citation type="journal article" date="2016" name="Nat. Commun.">
        <title>Thousands of microbial genomes shed light on interconnected biogeochemical processes in an aquifer system.</title>
        <authorList>
            <person name="Anantharaman K."/>
            <person name="Brown C.T."/>
            <person name="Hug L.A."/>
            <person name="Sharon I."/>
            <person name="Castelle C.J."/>
            <person name="Probst A.J."/>
            <person name="Thomas B.C."/>
            <person name="Singh A."/>
            <person name="Wilkins M.J."/>
            <person name="Karaoz U."/>
            <person name="Brodie E.L."/>
            <person name="Williams K.H."/>
            <person name="Hubbard S.S."/>
            <person name="Banfield J.F."/>
        </authorList>
    </citation>
    <scope>NUCLEOTIDE SEQUENCE [LARGE SCALE GENOMIC DNA]</scope>
</reference>
<dbReference type="EMBL" id="MFKX01000029">
    <property type="protein sequence ID" value="OGG57368.1"/>
    <property type="molecule type" value="Genomic_DNA"/>
</dbReference>
<dbReference type="Proteomes" id="UP000177958">
    <property type="component" value="Unassembled WGS sequence"/>
</dbReference>
<dbReference type="AlphaFoldDB" id="A0A1F6D7F7"/>
<proteinExistence type="predicted"/>
<evidence type="ECO:0000313" key="1">
    <source>
        <dbReference type="EMBL" id="OGG57368.1"/>
    </source>
</evidence>
<name>A0A1F6D7F7_9BACT</name>
<evidence type="ECO:0000313" key="2">
    <source>
        <dbReference type="Proteomes" id="UP000177958"/>
    </source>
</evidence>
<organism evidence="1 2">
    <name type="scientific">Candidatus Kaiserbacteria bacterium RIFCSPHIGHO2_01_FULL_55_17</name>
    <dbReference type="NCBI Taxonomy" id="1798484"/>
    <lineage>
        <taxon>Bacteria</taxon>
        <taxon>Candidatus Kaiseribacteriota</taxon>
    </lineage>
</organism>
<gene>
    <name evidence="1" type="ORF">A2853_02525</name>
</gene>
<accession>A0A1F6D7F7</accession>
<protein>
    <submittedName>
        <fullName evidence="1">Uncharacterized protein</fullName>
    </submittedName>
</protein>
<sequence length="173" mass="19498">MLTIANVRRAAQSLKAEGNDVSHARLASRLHLDLAEVRRFVSGINGLEKELDIIVADYSFRGLVYMHAADKLRQRGERVTIAALAKELGIGREGVQNALRRNPERARLLGIVSQGSINLEIRERMYADVIHNLFRRRKPISAAEIARQTSFDKGSIHKDLEKMPGLKDFLKKC</sequence>